<organism evidence="1 2">
    <name type="scientific">Vespula maculifrons</name>
    <name type="common">Eastern yellow jacket</name>
    <name type="synonym">Wasp</name>
    <dbReference type="NCBI Taxonomy" id="7453"/>
    <lineage>
        <taxon>Eukaryota</taxon>
        <taxon>Metazoa</taxon>
        <taxon>Ecdysozoa</taxon>
        <taxon>Arthropoda</taxon>
        <taxon>Hexapoda</taxon>
        <taxon>Insecta</taxon>
        <taxon>Pterygota</taxon>
        <taxon>Neoptera</taxon>
        <taxon>Endopterygota</taxon>
        <taxon>Hymenoptera</taxon>
        <taxon>Apocrita</taxon>
        <taxon>Aculeata</taxon>
        <taxon>Vespoidea</taxon>
        <taxon>Vespidae</taxon>
        <taxon>Vespinae</taxon>
        <taxon>Vespula</taxon>
    </lineage>
</organism>
<dbReference type="EMBL" id="JAYRBN010000050">
    <property type="protein sequence ID" value="KAL2744219.1"/>
    <property type="molecule type" value="Genomic_DNA"/>
</dbReference>
<evidence type="ECO:0000313" key="1">
    <source>
        <dbReference type="EMBL" id="KAL2744219.1"/>
    </source>
</evidence>
<reference evidence="1 2" key="1">
    <citation type="journal article" date="2024" name="Ann. Entomol. Soc. Am.">
        <title>Genomic analyses of the southern and eastern yellowjacket wasps (Hymenoptera: Vespidae) reveal evolutionary signatures of social life.</title>
        <authorList>
            <person name="Catto M.A."/>
            <person name="Caine P.B."/>
            <person name="Orr S.E."/>
            <person name="Hunt B.G."/>
            <person name="Goodisman M.A.D."/>
        </authorList>
    </citation>
    <scope>NUCLEOTIDE SEQUENCE [LARGE SCALE GENOMIC DNA]</scope>
    <source>
        <strain evidence="1">232</strain>
        <tissue evidence="1">Head and thorax</tissue>
    </source>
</reference>
<sequence>MSNNCDQKLIHYSFAFRSNLVTVRRQSEGHGCFFRDRNEPSIELRYEDTIGDNTVSSTCLISNFCMYILEGYHHVLFNYLQSYVHTWSLENTRRSRNHMIMIEDTNLFTCTHIIFYDIRVDVSITFPLKKWKGKKTRDLVYHDPSPITKTHTKAPLYQPFHSCIYCVLTNPIKTSRLEDDALAREREKKSIEIYQSIYIHTYIYMYWKNDEKCREGIGSRNDRVMIIDKEYYFQYYEEDFRMDLLFFDL</sequence>
<accession>A0ABD2CGL3</accession>
<dbReference type="AlphaFoldDB" id="A0ABD2CGL3"/>
<gene>
    <name evidence="1" type="ORF">V1477_006761</name>
</gene>
<keyword evidence="2" id="KW-1185">Reference proteome</keyword>
<comment type="caution">
    <text evidence="1">The sequence shown here is derived from an EMBL/GenBank/DDBJ whole genome shotgun (WGS) entry which is preliminary data.</text>
</comment>
<protein>
    <submittedName>
        <fullName evidence="1">Ankyrin repeat and SAM domain-containing protein 1A-like isoform X5</fullName>
    </submittedName>
</protein>
<proteinExistence type="predicted"/>
<name>A0ABD2CGL3_VESMC</name>
<evidence type="ECO:0000313" key="2">
    <source>
        <dbReference type="Proteomes" id="UP001607303"/>
    </source>
</evidence>
<dbReference type="Proteomes" id="UP001607303">
    <property type="component" value="Unassembled WGS sequence"/>
</dbReference>